<dbReference type="GO" id="GO:0003735">
    <property type="term" value="F:structural constituent of ribosome"/>
    <property type="evidence" value="ECO:0007669"/>
    <property type="project" value="EnsemblFungi"/>
</dbReference>
<proteinExistence type="predicted"/>
<dbReference type="STRING" id="1076872.G8ZU27"/>
<dbReference type="GO" id="GO:0070124">
    <property type="term" value="P:mitochondrial translational initiation"/>
    <property type="evidence" value="ECO:0007669"/>
    <property type="project" value="EnsemblFungi"/>
</dbReference>
<dbReference type="HOGENOM" id="CLU_071897_0_0_1"/>
<dbReference type="InParanoid" id="G8ZU27"/>
<dbReference type="FunCoup" id="G8ZU27">
    <property type="interactions" value="114"/>
</dbReference>
<feature type="region of interest" description="Disordered" evidence="1">
    <location>
        <begin position="112"/>
        <end position="157"/>
    </location>
</feature>
<dbReference type="GeneID" id="11503488"/>
<dbReference type="AlphaFoldDB" id="G8ZU27"/>
<dbReference type="RefSeq" id="XP_003681332.1">
    <property type="nucleotide sequence ID" value="XM_003681284.1"/>
</dbReference>
<sequence length="334" mass="37641">MILGRVHRAYYSTGVTQDFLQSILARAQEATAKKSAPPKPKRVNERKFAKGSNGPNRRRNDQQKVSGNVNPRVKPTFNHSIVNRQPQFERKNAANAKTAVAGEELIDAFEATSDSAKTQSRNGKQLIRRKPVRSREAAGLAKKTRNNADKGPLTPPVKPRYVQEAYVPQDPTVTSLLKFFPGLPNTPTSRLINYSLDLMRSADFPLYRRANYGYVENPQDVPKSMTYSLRTPYFGQYTGSVPLTFEKERLYKNLTVEADPAKFDSVVLGNYLKLKPAQKDDFKSMAKQDEKREELAMNGNVVRRSLQGVDIDTDRKQSVYQVCSGLKPIAELTR</sequence>
<dbReference type="EMBL" id="HE616745">
    <property type="protein sequence ID" value="CCE92121.1"/>
    <property type="molecule type" value="Genomic_DNA"/>
</dbReference>
<gene>
    <name evidence="2" type="primary">TDEL0D05370</name>
    <name evidence="2" type="ORF">TDEL_0D05370</name>
</gene>
<protein>
    <submittedName>
        <fullName evidence="2">Uncharacterized protein</fullName>
    </submittedName>
</protein>
<feature type="compositionally biased region" description="Polar residues" evidence="1">
    <location>
        <begin position="77"/>
        <end position="86"/>
    </location>
</feature>
<feature type="compositionally biased region" description="Polar residues" evidence="1">
    <location>
        <begin position="112"/>
        <end position="123"/>
    </location>
</feature>
<feature type="region of interest" description="Disordered" evidence="1">
    <location>
        <begin position="30"/>
        <end position="95"/>
    </location>
</feature>
<organism evidence="2 3">
    <name type="scientific">Torulaspora delbrueckii</name>
    <name type="common">Yeast</name>
    <name type="synonym">Candida colliculosa</name>
    <dbReference type="NCBI Taxonomy" id="4950"/>
    <lineage>
        <taxon>Eukaryota</taxon>
        <taxon>Fungi</taxon>
        <taxon>Dikarya</taxon>
        <taxon>Ascomycota</taxon>
        <taxon>Saccharomycotina</taxon>
        <taxon>Saccharomycetes</taxon>
        <taxon>Saccharomycetales</taxon>
        <taxon>Saccharomycetaceae</taxon>
        <taxon>Torulaspora</taxon>
    </lineage>
</organism>
<dbReference type="OrthoDB" id="4049658at2759"/>
<dbReference type="GO" id="GO:0005763">
    <property type="term" value="C:mitochondrial small ribosomal subunit"/>
    <property type="evidence" value="ECO:0007669"/>
    <property type="project" value="EnsemblFungi"/>
</dbReference>
<evidence type="ECO:0000256" key="1">
    <source>
        <dbReference type="SAM" id="MobiDB-lite"/>
    </source>
</evidence>
<dbReference type="KEGG" id="tdl:TDEL_0D05370"/>
<evidence type="ECO:0000313" key="2">
    <source>
        <dbReference type="EMBL" id="CCE92121.1"/>
    </source>
</evidence>
<dbReference type="Proteomes" id="UP000005627">
    <property type="component" value="Chromosome 4"/>
</dbReference>
<evidence type="ECO:0000313" key="3">
    <source>
        <dbReference type="Proteomes" id="UP000005627"/>
    </source>
</evidence>
<reference evidence="2 3" key="1">
    <citation type="journal article" date="2011" name="Proc. Natl. Acad. Sci. U.S.A.">
        <title>Evolutionary erosion of yeast sex chromosomes by mating-type switching accidents.</title>
        <authorList>
            <person name="Gordon J.L."/>
            <person name="Armisen D."/>
            <person name="Proux-Wera E."/>
            <person name="Oheigeartaigh S.S."/>
            <person name="Byrne K.P."/>
            <person name="Wolfe K.H."/>
        </authorList>
    </citation>
    <scope>NUCLEOTIDE SEQUENCE [LARGE SCALE GENOMIC DNA]</scope>
    <source>
        <strain evidence="3">ATCC 10662 / CBS 1146 / NBRC 0425 / NCYC 2629 / NRRL Y-866</strain>
    </source>
</reference>
<keyword evidence="3" id="KW-1185">Reference proteome</keyword>
<accession>G8ZU27</accession>
<name>G8ZU27_TORDE</name>
<dbReference type="eggNOG" id="ENOG502S2AE">
    <property type="taxonomic scope" value="Eukaryota"/>
</dbReference>